<organism evidence="2 3">
    <name type="scientific">Bacillus lumedeiriae</name>
    <dbReference type="NCBI Taxonomy" id="3058829"/>
    <lineage>
        <taxon>Bacteria</taxon>
        <taxon>Bacillati</taxon>
        <taxon>Bacillota</taxon>
        <taxon>Bacilli</taxon>
        <taxon>Bacillales</taxon>
        <taxon>Bacillaceae</taxon>
        <taxon>Bacillus</taxon>
    </lineage>
</organism>
<gene>
    <name evidence="2" type="ORF">QYG89_09070</name>
</gene>
<feature type="transmembrane region" description="Helical" evidence="1">
    <location>
        <begin position="7"/>
        <end position="29"/>
    </location>
</feature>
<dbReference type="Pfam" id="PF26135">
    <property type="entry name" value="YuzI"/>
    <property type="match status" value="1"/>
</dbReference>
<keyword evidence="1" id="KW-1133">Transmembrane helix</keyword>
<dbReference type="InterPro" id="IPR058887">
    <property type="entry name" value="YuzI-like"/>
</dbReference>
<proteinExistence type="predicted"/>
<dbReference type="EMBL" id="JAUIYO010000005">
    <property type="protein sequence ID" value="MFK2825820.1"/>
    <property type="molecule type" value="Genomic_DNA"/>
</dbReference>
<protein>
    <submittedName>
        <fullName evidence="2">Uncharacterized protein</fullName>
    </submittedName>
</protein>
<evidence type="ECO:0000256" key="1">
    <source>
        <dbReference type="SAM" id="Phobius"/>
    </source>
</evidence>
<dbReference type="PROSITE" id="PS51257">
    <property type="entry name" value="PROKAR_LIPOPROTEIN"/>
    <property type="match status" value="1"/>
</dbReference>
<comment type="caution">
    <text evidence="2">The sequence shown here is derived from an EMBL/GenBank/DDBJ whole genome shotgun (WGS) entry which is preliminary data.</text>
</comment>
<keyword evidence="3" id="KW-1185">Reference proteome</keyword>
<reference evidence="2 3" key="1">
    <citation type="submission" date="2023-07" db="EMBL/GenBank/DDBJ databases">
        <title>Bacillus lucianemedeirus sp. nov, a new species isolated from an immunobiological production facility.</title>
        <authorList>
            <person name="Costa L.V."/>
            <person name="Miranda R.V.S.L."/>
            <person name="Brandao M.L.L."/>
            <person name="Reis C.M.F."/>
            <person name="Frazao A.M."/>
            <person name="Cruz F.V."/>
            <person name="Baio P.V.P."/>
            <person name="Veras J.F.C."/>
            <person name="Ramos J.N."/>
            <person name="Vieira V."/>
        </authorList>
    </citation>
    <scope>NUCLEOTIDE SEQUENCE [LARGE SCALE GENOMIC DNA]</scope>
    <source>
        <strain evidence="2 3">B190/17</strain>
    </source>
</reference>
<dbReference type="RefSeq" id="WP_404316680.1">
    <property type="nucleotide sequence ID" value="NZ_JAUIYO010000005.1"/>
</dbReference>
<keyword evidence="1" id="KW-0472">Membrane</keyword>
<evidence type="ECO:0000313" key="3">
    <source>
        <dbReference type="Proteomes" id="UP001619911"/>
    </source>
</evidence>
<accession>A0ABW8I9W8</accession>
<keyword evidence="1" id="KW-0812">Transmembrane</keyword>
<sequence length="68" mass="7437">MAIRLVIFLTGFGLSVLGGVSCIMYLNLLAAGLTVQGYIDFILERTECYLLAAGIVMMTAAIYFPTRR</sequence>
<evidence type="ECO:0000313" key="2">
    <source>
        <dbReference type="EMBL" id="MFK2825820.1"/>
    </source>
</evidence>
<dbReference type="Proteomes" id="UP001619911">
    <property type="component" value="Unassembled WGS sequence"/>
</dbReference>
<name>A0ABW8I9W8_9BACI</name>
<feature type="transmembrane region" description="Helical" evidence="1">
    <location>
        <begin position="49"/>
        <end position="66"/>
    </location>
</feature>